<accession>A0A6M1SV47</accession>
<reference evidence="2 3" key="1">
    <citation type="submission" date="2020-02" db="EMBL/GenBank/DDBJ databases">
        <authorList>
            <person name="Khan S.A."/>
            <person name="Jeon C.O."/>
            <person name="Chun B.H."/>
        </authorList>
    </citation>
    <scope>NUCLEOTIDE SEQUENCE [LARGE SCALE GENOMIC DNA]</scope>
    <source>
        <strain evidence="2 3">H239</strain>
    </source>
</reference>
<dbReference type="Proteomes" id="UP000474802">
    <property type="component" value="Unassembled WGS sequence"/>
</dbReference>
<reference evidence="2 3" key="2">
    <citation type="submission" date="2020-03" db="EMBL/GenBank/DDBJ databases">
        <title>Devosia chinhatensis sp. nov., isolated from a hexachlorocyclohexane (HCH) dump site in India.</title>
        <authorList>
            <person name="Kumar M."/>
            <person name="Lal R."/>
        </authorList>
    </citation>
    <scope>NUCLEOTIDE SEQUENCE [LARGE SCALE GENOMIC DNA]</scope>
    <source>
        <strain evidence="2 3">H239</strain>
    </source>
</reference>
<organism evidence="2 3">
    <name type="scientific">Devosia aurantiaca</name>
    <dbReference type="NCBI Taxonomy" id="2714858"/>
    <lineage>
        <taxon>Bacteria</taxon>
        <taxon>Pseudomonadati</taxon>
        <taxon>Pseudomonadota</taxon>
        <taxon>Alphaproteobacteria</taxon>
        <taxon>Hyphomicrobiales</taxon>
        <taxon>Devosiaceae</taxon>
        <taxon>Devosia</taxon>
    </lineage>
</organism>
<evidence type="ECO:0008006" key="4">
    <source>
        <dbReference type="Google" id="ProtNLM"/>
    </source>
</evidence>
<evidence type="ECO:0000256" key="1">
    <source>
        <dbReference type="SAM" id="SignalP"/>
    </source>
</evidence>
<protein>
    <recommendedName>
        <fullName evidence="4">DUF2147 domain-containing protein</fullName>
    </recommendedName>
</protein>
<dbReference type="RefSeq" id="WP_164534477.1">
    <property type="nucleotide sequence ID" value="NZ_JAALFG010000002.1"/>
</dbReference>
<evidence type="ECO:0000313" key="2">
    <source>
        <dbReference type="EMBL" id="NGP18253.1"/>
    </source>
</evidence>
<keyword evidence="1" id="KW-0732">Signal</keyword>
<feature type="chain" id="PRO_5026912695" description="DUF2147 domain-containing protein" evidence="1">
    <location>
        <begin position="21"/>
        <end position="114"/>
    </location>
</feature>
<sequence length="114" mass="12043">MRRFALVLALTALSAAPAFSQAFSGNWSCRDASTNRVGILTIYGDVYGWAARAVNDPSSGTGTITAYQDGVGINDGNLRGNGNIQAGRIINDPTYGFALQLETAEAIVMLCNPR</sequence>
<dbReference type="EMBL" id="JAALFG010000002">
    <property type="protein sequence ID" value="NGP18253.1"/>
    <property type="molecule type" value="Genomic_DNA"/>
</dbReference>
<gene>
    <name evidence="2" type="ORF">G5575_11785</name>
</gene>
<evidence type="ECO:0000313" key="3">
    <source>
        <dbReference type="Proteomes" id="UP000474802"/>
    </source>
</evidence>
<keyword evidence="3" id="KW-1185">Reference proteome</keyword>
<proteinExistence type="predicted"/>
<comment type="caution">
    <text evidence="2">The sequence shown here is derived from an EMBL/GenBank/DDBJ whole genome shotgun (WGS) entry which is preliminary data.</text>
</comment>
<dbReference type="AlphaFoldDB" id="A0A6M1SV47"/>
<feature type="signal peptide" evidence="1">
    <location>
        <begin position="1"/>
        <end position="20"/>
    </location>
</feature>
<name>A0A6M1SV47_9HYPH</name>